<proteinExistence type="predicted"/>
<dbReference type="AlphaFoldDB" id="A0AAV4P772"/>
<comment type="caution">
    <text evidence="1">The sequence shown here is derived from an EMBL/GenBank/DDBJ whole genome shotgun (WGS) entry which is preliminary data.</text>
</comment>
<reference evidence="1 2" key="1">
    <citation type="submission" date="2021-06" db="EMBL/GenBank/DDBJ databases">
        <title>Caerostris darwini draft genome.</title>
        <authorList>
            <person name="Kono N."/>
            <person name="Arakawa K."/>
        </authorList>
    </citation>
    <scope>NUCLEOTIDE SEQUENCE [LARGE SCALE GENOMIC DNA]</scope>
</reference>
<accession>A0AAV4P772</accession>
<dbReference type="EMBL" id="BPLQ01002442">
    <property type="protein sequence ID" value="GIX92889.1"/>
    <property type="molecule type" value="Genomic_DNA"/>
</dbReference>
<name>A0AAV4P772_9ARAC</name>
<protein>
    <submittedName>
        <fullName evidence="1">Uncharacterized protein</fullName>
    </submittedName>
</protein>
<organism evidence="1 2">
    <name type="scientific">Caerostris darwini</name>
    <dbReference type="NCBI Taxonomy" id="1538125"/>
    <lineage>
        <taxon>Eukaryota</taxon>
        <taxon>Metazoa</taxon>
        <taxon>Ecdysozoa</taxon>
        <taxon>Arthropoda</taxon>
        <taxon>Chelicerata</taxon>
        <taxon>Arachnida</taxon>
        <taxon>Araneae</taxon>
        <taxon>Araneomorphae</taxon>
        <taxon>Entelegynae</taxon>
        <taxon>Araneoidea</taxon>
        <taxon>Araneidae</taxon>
        <taxon>Caerostris</taxon>
    </lineage>
</organism>
<gene>
    <name evidence="1" type="ORF">CDAR_594811</name>
</gene>
<sequence length="100" mass="10983">MEGAGEIESRPPFPRKGPLGRILISNETVVLVRKGGIQEVKAILRKLSSGGGTLEGSRHLSGIRNVSVYTSKCGLPKLITKLTFESKRIFKIFFFSSFCL</sequence>
<dbReference type="Proteomes" id="UP001054837">
    <property type="component" value="Unassembled WGS sequence"/>
</dbReference>
<evidence type="ECO:0000313" key="2">
    <source>
        <dbReference type="Proteomes" id="UP001054837"/>
    </source>
</evidence>
<evidence type="ECO:0000313" key="1">
    <source>
        <dbReference type="EMBL" id="GIX92889.1"/>
    </source>
</evidence>
<keyword evidence="2" id="KW-1185">Reference proteome</keyword>